<dbReference type="EMBL" id="CP014263">
    <property type="protein sequence ID" value="AQG81657.1"/>
    <property type="molecule type" value="Genomic_DNA"/>
</dbReference>
<dbReference type="AlphaFoldDB" id="A0A1P9X209"/>
<dbReference type="Gene3D" id="1.10.10.10">
    <property type="entry name" value="Winged helix-like DNA-binding domain superfamily/Winged helix DNA-binding domain"/>
    <property type="match status" value="1"/>
</dbReference>
<feature type="domain" description="PLD phosphodiesterase" evidence="1">
    <location>
        <begin position="81"/>
        <end position="108"/>
    </location>
</feature>
<dbReference type="InterPro" id="IPR036388">
    <property type="entry name" value="WH-like_DNA-bd_sf"/>
</dbReference>
<keyword evidence="3" id="KW-1185">Reference proteome</keyword>
<dbReference type="PANTHER" id="PTHR21248:SF22">
    <property type="entry name" value="PHOSPHOLIPASE D"/>
    <property type="match status" value="1"/>
</dbReference>
<organism evidence="2 3">
    <name type="scientific">Spirosoma montaniterrae</name>
    <dbReference type="NCBI Taxonomy" id="1178516"/>
    <lineage>
        <taxon>Bacteria</taxon>
        <taxon>Pseudomonadati</taxon>
        <taxon>Bacteroidota</taxon>
        <taxon>Cytophagia</taxon>
        <taxon>Cytophagales</taxon>
        <taxon>Cytophagaceae</taxon>
        <taxon>Spirosoma</taxon>
    </lineage>
</organism>
<proteinExistence type="predicted"/>
<dbReference type="PROSITE" id="PS50035">
    <property type="entry name" value="PLD"/>
    <property type="match status" value="1"/>
</dbReference>
<gene>
    <name evidence="2" type="ORF">AWR27_21515</name>
</gene>
<dbReference type="RefSeq" id="WP_077133123.1">
    <property type="nucleotide sequence ID" value="NZ_CP014263.1"/>
</dbReference>
<dbReference type="Proteomes" id="UP000187941">
    <property type="component" value="Chromosome"/>
</dbReference>
<accession>A0A1P9X209</accession>
<name>A0A1P9X209_9BACT</name>
<dbReference type="STRING" id="1178516.AWR27_21515"/>
<dbReference type="GO" id="GO:0030572">
    <property type="term" value="F:phosphatidyltransferase activity"/>
    <property type="evidence" value="ECO:0007669"/>
    <property type="project" value="UniProtKB-ARBA"/>
</dbReference>
<dbReference type="Gene3D" id="3.30.870.10">
    <property type="entry name" value="Endonuclease Chain A"/>
    <property type="match status" value="1"/>
</dbReference>
<evidence type="ECO:0000313" key="3">
    <source>
        <dbReference type="Proteomes" id="UP000187941"/>
    </source>
</evidence>
<evidence type="ECO:0000259" key="1">
    <source>
        <dbReference type="PROSITE" id="PS50035"/>
    </source>
</evidence>
<evidence type="ECO:0000313" key="2">
    <source>
        <dbReference type="EMBL" id="AQG81657.1"/>
    </source>
</evidence>
<dbReference type="InterPro" id="IPR001736">
    <property type="entry name" value="PLipase_D/transphosphatidylase"/>
</dbReference>
<dbReference type="PANTHER" id="PTHR21248">
    <property type="entry name" value="CARDIOLIPIN SYNTHASE"/>
    <property type="match status" value="1"/>
</dbReference>
<reference evidence="2 3" key="1">
    <citation type="submission" date="2016-01" db="EMBL/GenBank/DDBJ databases">
        <authorList>
            <person name="Oliw E.H."/>
        </authorList>
    </citation>
    <scope>NUCLEOTIDE SEQUENCE [LARGE SCALE GENOMIC DNA]</scope>
    <source>
        <strain evidence="2 3">DY10</strain>
    </source>
</reference>
<dbReference type="Pfam" id="PF13091">
    <property type="entry name" value="PLDc_2"/>
    <property type="match status" value="1"/>
</dbReference>
<dbReference type="InterPro" id="IPR025202">
    <property type="entry name" value="PLD-like_dom"/>
</dbReference>
<dbReference type="KEGG" id="smon:AWR27_21515"/>
<dbReference type="SUPFAM" id="SSF56024">
    <property type="entry name" value="Phospholipase D/nuclease"/>
    <property type="match status" value="1"/>
</dbReference>
<dbReference type="InterPro" id="IPR041368">
    <property type="entry name" value="DRP_C"/>
</dbReference>
<dbReference type="Pfam" id="PF17726">
    <property type="entry name" value="DpnI_C"/>
    <property type="match status" value="1"/>
</dbReference>
<dbReference type="CDD" id="cd09117">
    <property type="entry name" value="PLDc_Bfil_DEXD_like"/>
    <property type="match status" value="1"/>
</dbReference>
<protein>
    <recommendedName>
        <fullName evidence="1">PLD phosphodiesterase domain-containing protein</fullName>
    </recommendedName>
</protein>
<sequence>MKLIRSPWQDTFFALLGECRNRLQVASPYVKHSFVSQSIAGKCSSAKIELITSLKFMDFYQKASDLEAIKQLLQTDNQAFKNQSLHAKLYIFDNRKAVISSGNWTQGGLVRNYEYGVLIEDKETVDKISDDYEQLKLNEHTTPITYEHLREVEQLILVAPRIQRIKEANFIIANGLSGWKKDVFDVLCTIGKEEVNLSEILAYTSQLERKHPNNNHIQAKIRQ</sequence>
<dbReference type="GO" id="GO:0032049">
    <property type="term" value="P:cardiolipin biosynthetic process"/>
    <property type="evidence" value="ECO:0007669"/>
    <property type="project" value="UniProtKB-ARBA"/>
</dbReference>